<dbReference type="Proteomes" id="UP000597444">
    <property type="component" value="Unassembled WGS sequence"/>
</dbReference>
<accession>A0A8J3IXZ4</accession>
<evidence type="ECO:0000313" key="2">
    <source>
        <dbReference type="Proteomes" id="UP000597444"/>
    </source>
</evidence>
<dbReference type="AlphaFoldDB" id="A0A8J3IXZ4"/>
<gene>
    <name evidence="1" type="ORF">KSF_081640</name>
</gene>
<organism evidence="1 2">
    <name type="scientific">Reticulibacter mediterranei</name>
    <dbReference type="NCBI Taxonomy" id="2778369"/>
    <lineage>
        <taxon>Bacteria</taxon>
        <taxon>Bacillati</taxon>
        <taxon>Chloroflexota</taxon>
        <taxon>Ktedonobacteria</taxon>
        <taxon>Ktedonobacterales</taxon>
        <taxon>Reticulibacteraceae</taxon>
        <taxon>Reticulibacter</taxon>
    </lineage>
</organism>
<reference evidence="1" key="1">
    <citation type="submission" date="2020-10" db="EMBL/GenBank/DDBJ databases">
        <title>Taxonomic study of unclassified bacteria belonging to the class Ktedonobacteria.</title>
        <authorList>
            <person name="Yabe S."/>
            <person name="Wang C.M."/>
            <person name="Zheng Y."/>
            <person name="Sakai Y."/>
            <person name="Cavaletti L."/>
            <person name="Monciardini P."/>
            <person name="Donadio S."/>
        </authorList>
    </citation>
    <scope>NUCLEOTIDE SEQUENCE</scope>
    <source>
        <strain evidence="1">ID150040</strain>
    </source>
</reference>
<protein>
    <submittedName>
        <fullName evidence="1">Uncharacterized protein</fullName>
    </submittedName>
</protein>
<proteinExistence type="predicted"/>
<name>A0A8J3IXZ4_9CHLR</name>
<sequence>MRVKPDEREFSLPPILESMFTRIVKLSQEASRDLPMSGDEILIIDRIVPSWVQEQALTTVD</sequence>
<evidence type="ECO:0000313" key="1">
    <source>
        <dbReference type="EMBL" id="GHO98116.1"/>
    </source>
</evidence>
<dbReference type="EMBL" id="BNJK01000002">
    <property type="protein sequence ID" value="GHO98116.1"/>
    <property type="molecule type" value="Genomic_DNA"/>
</dbReference>
<comment type="caution">
    <text evidence="1">The sequence shown here is derived from an EMBL/GenBank/DDBJ whole genome shotgun (WGS) entry which is preliminary data.</text>
</comment>
<dbReference type="RefSeq" id="WP_220208881.1">
    <property type="nucleotide sequence ID" value="NZ_BNJK01000002.1"/>
</dbReference>
<keyword evidence="2" id="KW-1185">Reference proteome</keyword>